<sequence>MAVTTDDATATRSLLSPPPAVAKDPTDAEKLRFIEEVTSDVDAVQERVLAEILGRNAETEYLSKCGLSGATDRAPPSGPGCPCPYVSSFFCSSGTSGGEFKLIPSVDGDLDRRQSLLDQPRHATDEPGSKGLYILFVRQETKTPAGLRVQSILTSYYKSDHFIKNLPSDPCNDYTSPATAVLCEDAFQSMYAHTVCGLCQRRDVVRVGAVFTSTLVRAVRFLQLNWDWERLAAYIDAGVLTPLVSRHRPGSAGGGRWHPPAPDPELARLIRDECSSSRGGGDDDDDGCAGIITRVWPNTKYLDVIVTGAMTQYIPALKHYSGGLPMVCTKYASTEGNYGVNLRPMCDPSEVSYTAIPILAYLEFLPVEDGDGDKQATANRLVELARVEAGREYEVVVTTHAGLSRGELLSVHVDKTDEAELQGAVERASSALLRPRGAAVADYTSRACTESFPGHYVVYWELLLTTTRRAGAMIRVVRTGTFEELMEQATAHGASIRQYKVPRCATHAPHVIELLDSRVVPSHFSPALPRWTPDLSFSSAAEK</sequence>
<dbReference type="Pfam" id="PF23572">
    <property type="entry name" value="GH3_C"/>
    <property type="match status" value="2"/>
</dbReference>
<feature type="domain" description="GH3 C-terminal" evidence="5">
    <location>
        <begin position="420"/>
        <end position="463"/>
    </location>
</feature>
<evidence type="ECO:0000259" key="5">
    <source>
        <dbReference type="Pfam" id="PF23572"/>
    </source>
</evidence>
<evidence type="ECO:0000256" key="3">
    <source>
        <dbReference type="SAM" id="MobiDB-lite"/>
    </source>
</evidence>
<dbReference type="PANTHER" id="PTHR31901">
    <property type="entry name" value="GH3 DOMAIN-CONTAINING PROTEIN"/>
    <property type="match status" value="1"/>
</dbReference>
<dbReference type="Pfam" id="PF03321">
    <property type="entry name" value="GH3"/>
    <property type="match status" value="2"/>
</dbReference>
<feature type="compositionally biased region" description="Polar residues" evidence="3">
    <location>
        <begin position="1"/>
        <end position="14"/>
    </location>
</feature>
<evidence type="ECO:0000313" key="6">
    <source>
        <dbReference type="EMBL" id="RCV16144.1"/>
    </source>
</evidence>
<name>A0A368QE91_SETIT</name>
<keyword evidence="2" id="KW-0436">Ligase</keyword>
<dbReference type="InterPro" id="IPR004993">
    <property type="entry name" value="GH3"/>
</dbReference>
<feature type="region of interest" description="Disordered" evidence="3">
    <location>
        <begin position="1"/>
        <end position="26"/>
    </location>
</feature>
<gene>
    <name evidence="6" type="ORF">SETIT_3G114100v2</name>
</gene>
<proteinExistence type="inferred from homology"/>
<dbReference type="OrthoDB" id="10004661at2759"/>
<feature type="domain" description="GH3 middle" evidence="4">
    <location>
        <begin position="353"/>
        <end position="405"/>
    </location>
</feature>
<dbReference type="InterPro" id="IPR055378">
    <property type="entry name" value="GH3_C"/>
</dbReference>
<dbReference type="EMBL" id="CM003530">
    <property type="protein sequence ID" value="RCV16144.1"/>
    <property type="molecule type" value="Genomic_DNA"/>
</dbReference>
<comment type="similarity">
    <text evidence="1">Belongs to the IAA-amido conjugating enzyme family.</text>
</comment>
<dbReference type="PANTHER" id="PTHR31901:SF60">
    <property type="match status" value="1"/>
</dbReference>
<feature type="domain" description="GH3 C-terminal" evidence="5">
    <location>
        <begin position="473"/>
        <end position="507"/>
    </location>
</feature>
<dbReference type="InterPro" id="IPR055377">
    <property type="entry name" value="GH3_M"/>
</dbReference>
<dbReference type="AlphaFoldDB" id="A0A368QE91"/>
<dbReference type="GO" id="GO:0016874">
    <property type="term" value="F:ligase activity"/>
    <property type="evidence" value="ECO:0007669"/>
    <property type="project" value="UniProtKB-KW"/>
</dbReference>
<accession>A0A368QE91</accession>
<protein>
    <submittedName>
        <fullName evidence="6">Uncharacterized protein</fullName>
    </submittedName>
</protein>
<reference evidence="6" key="2">
    <citation type="submission" date="2015-07" db="EMBL/GenBank/DDBJ databases">
        <authorList>
            <person name="Noorani M."/>
        </authorList>
    </citation>
    <scope>NUCLEOTIDE SEQUENCE</scope>
    <source>
        <strain evidence="6">Yugu1</strain>
    </source>
</reference>
<evidence type="ECO:0000256" key="2">
    <source>
        <dbReference type="ARBA" id="ARBA00022598"/>
    </source>
</evidence>
<organism evidence="6">
    <name type="scientific">Setaria italica</name>
    <name type="common">Foxtail millet</name>
    <name type="synonym">Panicum italicum</name>
    <dbReference type="NCBI Taxonomy" id="4555"/>
    <lineage>
        <taxon>Eukaryota</taxon>
        <taxon>Viridiplantae</taxon>
        <taxon>Streptophyta</taxon>
        <taxon>Embryophyta</taxon>
        <taxon>Tracheophyta</taxon>
        <taxon>Spermatophyta</taxon>
        <taxon>Magnoliopsida</taxon>
        <taxon>Liliopsida</taxon>
        <taxon>Poales</taxon>
        <taxon>Poaceae</taxon>
        <taxon>PACMAD clade</taxon>
        <taxon>Panicoideae</taxon>
        <taxon>Panicodae</taxon>
        <taxon>Paniceae</taxon>
        <taxon>Cenchrinae</taxon>
        <taxon>Setaria</taxon>
    </lineage>
</organism>
<dbReference type="Pfam" id="PF23571">
    <property type="entry name" value="GH3_M"/>
    <property type="match status" value="1"/>
</dbReference>
<reference evidence="6" key="1">
    <citation type="journal article" date="2012" name="Nat. Biotechnol.">
        <title>Reference genome sequence of the model plant Setaria.</title>
        <authorList>
            <person name="Bennetzen J.L."/>
            <person name="Schmutz J."/>
            <person name="Wang H."/>
            <person name="Percifield R."/>
            <person name="Hawkins J."/>
            <person name="Pontaroli A.C."/>
            <person name="Estep M."/>
            <person name="Feng L."/>
            <person name="Vaughn J.N."/>
            <person name="Grimwood J."/>
            <person name="Jenkins J."/>
            <person name="Barry K."/>
            <person name="Lindquist E."/>
            <person name="Hellsten U."/>
            <person name="Deshpande S."/>
            <person name="Wang X."/>
            <person name="Wu X."/>
            <person name="Mitros T."/>
            <person name="Triplett J."/>
            <person name="Yang X."/>
            <person name="Ye C.Y."/>
            <person name="Mauro-Herrera M."/>
            <person name="Wang L."/>
            <person name="Li P."/>
            <person name="Sharma M."/>
            <person name="Sharma R."/>
            <person name="Ronald P.C."/>
            <person name="Panaud O."/>
            <person name="Kellogg E.A."/>
            <person name="Brutnell T.P."/>
            <person name="Doust A.N."/>
            <person name="Tuskan G.A."/>
            <person name="Rokhsar D."/>
            <person name="Devos K.M."/>
        </authorList>
    </citation>
    <scope>NUCLEOTIDE SEQUENCE [LARGE SCALE GENOMIC DNA]</scope>
    <source>
        <strain evidence="6">Yugu1</strain>
    </source>
</reference>
<evidence type="ECO:0000256" key="1">
    <source>
        <dbReference type="ARBA" id="ARBA00008068"/>
    </source>
</evidence>
<evidence type="ECO:0000259" key="4">
    <source>
        <dbReference type="Pfam" id="PF23571"/>
    </source>
</evidence>